<evidence type="ECO:0008006" key="4">
    <source>
        <dbReference type="Google" id="ProtNLM"/>
    </source>
</evidence>
<keyword evidence="1" id="KW-1133">Transmembrane helix</keyword>
<dbReference type="Gene3D" id="3.30.700.10">
    <property type="entry name" value="Glycoprotein, Type 4 Pilin"/>
    <property type="match status" value="1"/>
</dbReference>
<dbReference type="OrthoDB" id="1429071at2"/>
<evidence type="ECO:0000313" key="2">
    <source>
        <dbReference type="EMBL" id="TXE08091.1"/>
    </source>
</evidence>
<dbReference type="SUPFAM" id="SSF54523">
    <property type="entry name" value="Pili subunits"/>
    <property type="match status" value="1"/>
</dbReference>
<reference evidence="3" key="1">
    <citation type="submission" date="2019-08" db="EMBL/GenBank/DDBJ databases">
        <title>Seonamhaeicola sediminis sp. nov., isolated from marine sediment.</title>
        <authorList>
            <person name="Cao W.R."/>
        </authorList>
    </citation>
    <scope>NUCLEOTIDE SEQUENCE [LARGE SCALE GENOMIC DNA]</scope>
    <source>
        <strain evidence="3">Gy8</strain>
    </source>
</reference>
<keyword evidence="3" id="KW-1185">Reference proteome</keyword>
<comment type="caution">
    <text evidence="2">The sequence shown here is derived from an EMBL/GenBank/DDBJ whole genome shotgun (WGS) entry which is preliminary data.</text>
</comment>
<name>A0A5C7AI40_9FLAO</name>
<proteinExistence type="predicted"/>
<dbReference type="InterPro" id="IPR045584">
    <property type="entry name" value="Pilin-like"/>
</dbReference>
<organism evidence="2 3">
    <name type="scientific">Seonamhaeicola algicola</name>
    <dbReference type="NCBI Taxonomy" id="1719036"/>
    <lineage>
        <taxon>Bacteria</taxon>
        <taxon>Pseudomonadati</taxon>
        <taxon>Bacteroidota</taxon>
        <taxon>Flavobacteriia</taxon>
        <taxon>Flavobacteriales</taxon>
        <taxon>Flavobacteriaceae</taxon>
    </lineage>
</organism>
<feature type="transmembrane region" description="Helical" evidence="1">
    <location>
        <begin position="50"/>
        <end position="67"/>
    </location>
</feature>
<dbReference type="Proteomes" id="UP000321790">
    <property type="component" value="Unassembled WGS sequence"/>
</dbReference>
<dbReference type="EMBL" id="VOSC01000028">
    <property type="protein sequence ID" value="TXE08091.1"/>
    <property type="molecule type" value="Genomic_DNA"/>
</dbReference>
<keyword evidence="1" id="KW-0472">Membrane</keyword>
<protein>
    <recommendedName>
        <fullName evidence="4">Type II secretion system protein GspG C-terminal domain-containing protein</fullName>
    </recommendedName>
</protein>
<keyword evidence="1" id="KW-0812">Transmembrane</keyword>
<dbReference type="RefSeq" id="WP_147136467.1">
    <property type="nucleotide sequence ID" value="NZ_VOSC01000028.1"/>
</dbReference>
<evidence type="ECO:0000256" key="1">
    <source>
        <dbReference type="SAM" id="Phobius"/>
    </source>
</evidence>
<sequence>MIQGILEIIADFWLQISDYNHKKKVIKKEQEDGKKRSFEKYFLQPSAKTLYVSIVVFGLAFYLFFTYQKRVAYPNKTKKEIIEITTWIYNWHNNYNRYPKDLKEAFGNDPIKQQWFTDAWKNQYKYKVINKDFVVLSAGNDGVFNTDDDIYLKK</sequence>
<gene>
    <name evidence="2" type="ORF">FUA26_12205</name>
</gene>
<dbReference type="AlphaFoldDB" id="A0A5C7AI40"/>
<accession>A0A5C7AI40</accession>
<evidence type="ECO:0000313" key="3">
    <source>
        <dbReference type="Proteomes" id="UP000321790"/>
    </source>
</evidence>